<dbReference type="Pfam" id="PF03180">
    <property type="entry name" value="Lipoprotein_9"/>
    <property type="match status" value="1"/>
</dbReference>
<keyword evidence="11" id="KW-1185">Reference proteome</keyword>
<evidence type="ECO:0000256" key="8">
    <source>
        <dbReference type="SAM" id="MobiDB-lite"/>
    </source>
</evidence>
<evidence type="ECO:0000256" key="6">
    <source>
        <dbReference type="PIRNR" id="PIRNR002854"/>
    </source>
</evidence>
<protein>
    <recommendedName>
        <fullName evidence="6">Lipoprotein</fullName>
    </recommendedName>
</protein>
<dbReference type="RefSeq" id="WP_062410092.1">
    <property type="nucleotide sequence ID" value="NZ_CP013652.1"/>
</dbReference>
<evidence type="ECO:0000256" key="7">
    <source>
        <dbReference type="PIRSR" id="PIRSR002854-1"/>
    </source>
</evidence>
<dbReference type="SUPFAM" id="SSF53850">
    <property type="entry name" value="Periplasmic binding protein-like II"/>
    <property type="match status" value="1"/>
</dbReference>
<dbReference type="NCBIfam" id="TIGR00363">
    <property type="entry name" value="MetQ/NlpA family lipoprotein"/>
    <property type="match status" value="1"/>
</dbReference>
<feature type="region of interest" description="Disordered" evidence="8">
    <location>
        <begin position="25"/>
        <end position="45"/>
    </location>
</feature>
<accession>A0A0U2UQW2</accession>
<feature type="lipid moiety-binding region" description="S-diacylglycerol cysteine" evidence="7">
    <location>
        <position position="20"/>
    </location>
</feature>
<evidence type="ECO:0000256" key="5">
    <source>
        <dbReference type="ARBA" id="ARBA00023288"/>
    </source>
</evidence>
<dbReference type="PROSITE" id="PS51257">
    <property type="entry name" value="PROKAR_LIPOPROTEIN"/>
    <property type="match status" value="1"/>
</dbReference>
<reference evidence="11" key="1">
    <citation type="submission" date="2015-12" db="EMBL/GenBank/DDBJ databases">
        <title>Complete genome sequences of two moderately thermophilic Paenibacillus species.</title>
        <authorList>
            <person name="Butler R.III."/>
            <person name="Wang J."/>
            <person name="Stark B.C."/>
            <person name="Pombert J.-F."/>
        </authorList>
    </citation>
    <scope>NUCLEOTIDE SEQUENCE [LARGE SCALE GENOMIC DNA]</scope>
    <source>
        <strain evidence="11">32O-Y</strain>
    </source>
</reference>
<evidence type="ECO:0000313" key="11">
    <source>
        <dbReference type="Proteomes" id="UP000061660"/>
    </source>
</evidence>
<dbReference type="Gene3D" id="3.40.190.10">
    <property type="entry name" value="Periplasmic binding protein-like II"/>
    <property type="match status" value="2"/>
</dbReference>
<evidence type="ECO:0000256" key="3">
    <source>
        <dbReference type="ARBA" id="ARBA00023136"/>
    </source>
</evidence>
<evidence type="ECO:0000256" key="9">
    <source>
        <dbReference type="SAM" id="SignalP"/>
    </source>
</evidence>
<dbReference type="EMBL" id="CP013652">
    <property type="protein sequence ID" value="ALS24417.1"/>
    <property type="molecule type" value="Genomic_DNA"/>
</dbReference>
<dbReference type="Proteomes" id="UP000061660">
    <property type="component" value="Chromosome"/>
</dbReference>
<dbReference type="PATRIC" id="fig|162209.4.peg.4362"/>
<evidence type="ECO:0000256" key="1">
    <source>
        <dbReference type="ARBA" id="ARBA00004635"/>
    </source>
</evidence>
<keyword evidence="2 9" id="KW-0732">Signal</keyword>
<dbReference type="PANTHER" id="PTHR30429">
    <property type="entry name" value="D-METHIONINE-BINDING LIPOPROTEIN METQ"/>
    <property type="match status" value="1"/>
</dbReference>
<feature type="chain" id="PRO_5038871683" description="Lipoprotein" evidence="9">
    <location>
        <begin position="22"/>
        <end position="286"/>
    </location>
</feature>
<keyword evidence="5 6" id="KW-0449">Lipoprotein</keyword>
<keyword evidence="3" id="KW-0472">Membrane</keyword>
<dbReference type="KEGG" id="pnp:IJ22_41200"/>
<dbReference type="InterPro" id="IPR004872">
    <property type="entry name" value="Lipoprotein_NlpA"/>
</dbReference>
<gene>
    <name evidence="10" type="ORF">IJ22_41200</name>
</gene>
<dbReference type="STRING" id="162209.IJ22_41200"/>
<evidence type="ECO:0000256" key="2">
    <source>
        <dbReference type="ARBA" id="ARBA00022729"/>
    </source>
</evidence>
<dbReference type="GO" id="GO:0016020">
    <property type="term" value="C:membrane"/>
    <property type="evidence" value="ECO:0007669"/>
    <property type="project" value="UniProtKB-SubCell"/>
</dbReference>
<dbReference type="AlphaFoldDB" id="A0A0U2UQW2"/>
<dbReference type="CDD" id="cd13597">
    <property type="entry name" value="PBP2_lipoprotein_Tp32"/>
    <property type="match status" value="1"/>
</dbReference>
<keyword evidence="4" id="KW-0564">Palmitate</keyword>
<evidence type="ECO:0000256" key="4">
    <source>
        <dbReference type="ARBA" id="ARBA00023139"/>
    </source>
</evidence>
<feature type="signal peptide" evidence="9">
    <location>
        <begin position="1"/>
        <end position="21"/>
    </location>
</feature>
<sequence precursor="true">MKKVWLSLVALVLMAALVACGTKQNTPGQASGGESSPPSETQQEVTLKVGATPVPHAEILNAVKDALAKEGVKLEILEFNDYVQPNVQVYEKQLDANFFQHTAYLEQFNKERSYDLVKVTGVHIEPIGVYSKKVKGLDELKEGAKIAIPNDPTNGGRTLSLLAKHGLIKLKEGVDVDATVGDIEQNNKKLEFVELEAATLPRALDEVDAAAINTNYALTVGLVPNEDALIIEDKDSPYADRLVNILAARPDNKDSDAIQKLAKALNSPEVKKFVEEKYKGAVVPTF</sequence>
<name>A0A0U2UQW2_9BACL</name>
<comment type="subcellular location">
    <subcellularLocation>
        <location evidence="1">Membrane</location>
        <topology evidence="1">Lipid-anchor</topology>
    </subcellularLocation>
</comment>
<reference evidence="10 11" key="2">
    <citation type="journal article" date="2016" name="Genome Announc.">
        <title>Complete Genome Sequences of Two Interactive Moderate Thermophiles, Paenibacillus napthalenovorans 32O-Y and Paenibacillus sp. 32O-W.</title>
        <authorList>
            <person name="Butler R.R.III."/>
            <person name="Wang J."/>
            <person name="Stark B.C."/>
            <person name="Pombert J.F."/>
        </authorList>
    </citation>
    <scope>NUCLEOTIDE SEQUENCE [LARGE SCALE GENOMIC DNA]</scope>
    <source>
        <strain evidence="10 11">32O-Y</strain>
    </source>
</reference>
<evidence type="ECO:0000313" key="10">
    <source>
        <dbReference type="EMBL" id="ALS24417.1"/>
    </source>
</evidence>
<dbReference type="OrthoDB" id="9812878at2"/>
<proteinExistence type="inferred from homology"/>
<dbReference type="PANTHER" id="PTHR30429:SF0">
    <property type="entry name" value="METHIONINE-BINDING LIPOPROTEIN METQ"/>
    <property type="match status" value="1"/>
</dbReference>
<organism evidence="10 11">
    <name type="scientific">Paenibacillus naphthalenovorans</name>
    <dbReference type="NCBI Taxonomy" id="162209"/>
    <lineage>
        <taxon>Bacteria</taxon>
        <taxon>Bacillati</taxon>
        <taxon>Bacillota</taxon>
        <taxon>Bacilli</taxon>
        <taxon>Bacillales</taxon>
        <taxon>Paenibacillaceae</taxon>
        <taxon>Paenibacillus</taxon>
    </lineage>
</organism>
<comment type="similarity">
    <text evidence="6">Belongs to the nlpA lipoprotein family.</text>
</comment>
<dbReference type="PIRSF" id="PIRSF002854">
    <property type="entry name" value="MetQ"/>
    <property type="match status" value="1"/>
</dbReference>